<sequence>MAAMQRLIVVRAVLDAAIRVMHGLLARLSLAQRHLQGPRHLLRLQAGMDVPAHDLAGMRIGDQAEVDHLVDRGQVRDVGHPKLLAARDANLRRPRFDQVRVAAKAMMAVRRLVVRPAVRHKQARVAQHVEHRITPQFDVLALQRLTQQVVQLARTQSRLAHALFLDQLHHRFGAFVAPGGPVLALVVRLTADAHVVAGPRHAQPLDEALREDLPEGFFTTRTP</sequence>
<evidence type="ECO:0000313" key="2">
    <source>
        <dbReference type="Proteomes" id="UP001242045"/>
    </source>
</evidence>
<comment type="caution">
    <text evidence="1">The sequence shown here is derived from an EMBL/GenBank/DDBJ whole genome shotgun (WGS) entry which is preliminary data.</text>
</comment>
<organism evidence="1 2">
    <name type="scientific">Variovorax boronicumulans</name>
    <dbReference type="NCBI Taxonomy" id="436515"/>
    <lineage>
        <taxon>Bacteria</taxon>
        <taxon>Pseudomonadati</taxon>
        <taxon>Pseudomonadota</taxon>
        <taxon>Betaproteobacteria</taxon>
        <taxon>Burkholderiales</taxon>
        <taxon>Comamonadaceae</taxon>
        <taxon>Variovorax</taxon>
    </lineage>
</organism>
<reference evidence="1" key="1">
    <citation type="submission" date="2023-07" db="EMBL/GenBank/DDBJ databases">
        <title>Sorghum-associated microbial communities from plants grown in Nebraska, USA.</title>
        <authorList>
            <person name="Schachtman D."/>
        </authorList>
    </citation>
    <scope>NUCLEOTIDE SEQUENCE</scope>
    <source>
        <strain evidence="1">DS3754</strain>
    </source>
</reference>
<name>A0AAW8D3U2_9BURK</name>
<dbReference type="AlphaFoldDB" id="A0AAW8D3U2"/>
<dbReference type="EMBL" id="JAUSRD010000012">
    <property type="protein sequence ID" value="MDP9895418.1"/>
    <property type="molecule type" value="Genomic_DNA"/>
</dbReference>
<evidence type="ECO:0000313" key="1">
    <source>
        <dbReference type="EMBL" id="MDP9895418.1"/>
    </source>
</evidence>
<proteinExistence type="predicted"/>
<dbReference type="Proteomes" id="UP001242045">
    <property type="component" value="Unassembled WGS sequence"/>
</dbReference>
<protein>
    <recommendedName>
        <fullName evidence="3">Secreted protein</fullName>
    </recommendedName>
</protein>
<gene>
    <name evidence="1" type="ORF">J2W31_004543</name>
</gene>
<accession>A0AAW8D3U2</accession>
<evidence type="ECO:0008006" key="3">
    <source>
        <dbReference type="Google" id="ProtNLM"/>
    </source>
</evidence>